<evidence type="ECO:0000259" key="2">
    <source>
        <dbReference type="PROSITE" id="PS51502"/>
    </source>
</evidence>
<reference evidence="3" key="1">
    <citation type="submission" date="2022-10" db="EMBL/GenBank/DDBJ databases">
        <title>Culturing micro-colonial fungi from biological soil crusts in the Mojave desert and describing Neophaeococcomyces mojavensis, and introducing the new genera and species Taxawa tesnikishii.</title>
        <authorList>
            <person name="Kurbessoian T."/>
            <person name="Stajich J.E."/>
        </authorList>
    </citation>
    <scope>NUCLEOTIDE SEQUENCE</scope>
    <source>
        <strain evidence="3">TK_41</strain>
    </source>
</reference>
<keyword evidence="4" id="KW-1185">Reference proteome</keyword>
<dbReference type="InterPro" id="IPR011008">
    <property type="entry name" value="Dimeric_a/b-barrel"/>
</dbReference>
<organism evidence="3 4">
    <name type="scientific">Cladophialophora chaetospira</name>
    <dbReference type="NCBI Taxonomy" id="386627"/>
    <lineage>
        <taxon>Eukaryota</taxon>
        <taxon>Fungi</taxon>
        <taxon>Dikarya</taxon>
        <taxon>Ascomycota</taxon>
        <taxon>Pezizomycotina</taxon>
        <taxon>Eurotiomycetes</taxon>
        <taxon>Chaetothyriomycetidae</taxon>
        <taxon>Chaetothyriales</taxon>
        <taxon>Herpotrichiellaceae</taxon>
        <taxon>Cladophialophora</taxon>
    </lineage>
</organism>
<dbReference type="PANTHER" id="PTHR33178:SF10">
    <property type="entry name" value="STRESS-RESPONSE A_B BARREL DOMAIN-CONTAINING PROTEIN"/>
    <property type="match status" value="1"/>
</dbReference>
<dbReference type="InterPro" id="IPR044662">
    <property type="entry name" value="HS1/DABB1-like"/>
</dbReference>
<dbReference type="AlphaFoldDB" id="A0AA38X2C8"/>
<dbReference type="EMBL" id="JAPDRK010000016">
    <property type="protein sequence ID" value="KAJ9605455.1"/>
    <property type="molecule type" value="Genomic_DNA"/>
</dbReference>
<comment type="caution">
    <text evidence="3">The sequence shown here is derived from an EMBL/GenBank/DDBJ whole genome shotgun (WGS) entry which is preliminary data.</text>
</comment>
<dbReference type="PROSITE" id="PS51502">
    <property type="entry name" value="S_R_A_B_BARREL"/>
    <property type="match status" value="1"/>
</dbReference>
<dbReference type="SUPFAM" id="SSF54909">
    <property type="entry name" value="Dimeric alpha+beta barrel"/>
    <property type="match status" value="1"/>
</dbReference>
<name>A0AA38X2C8_9EURO</name>
<dbReference type="Gene3D" id="3.30.70.100">
    <property type="match status" value="1"/>
</dbReference>
<comment type="subunit">
    <text evidence="1">Homodimer.</text>
</comment>
<evidence type="ECO:0000313" key="4">
    <source>
        <dbReference type="Proteomes" id="UP001172673"/>
    </source>
</evidence>
<protein>
    <recommendedName>
        <fullName evidence="2">Stress-response A/B barrel domain-containing protein</fullName>
    </recommendedName>
</protein>
<dbReference type="Proteomes" id="UP001172673">
    <property type="component" value="Unassembled WGS sequence"/>
</dbReference>
<sequence>MPLYHVVLMKPKPEVTQAQLAEFASTGQAMVGKIPGLRSFKSGQPLPSTASRSQGFSMAVVAVLEKAEELEAYTSHPVHVSFHERFKNLYEDMLAYDMEFSE</sequence>
<feature type="domain" description="Stress-response A/B barrel" evidence="2">
    <location>
        <begin position="3"/>
        <end position="98"/>
    </location>
</feature>
<dbReference type="InterPro" id="IPR013097">
    <property type="entry name" value="Dabb"/>
</dbReference>
<dbReference type="Pfam" id="PF07876">
    <property type="entry name" value="Dabb"/>
    <property type="match status" value="1"/>
</dbReference>
<proteinExistence type="predicted"/>
<accession>A0AA38X2C8</accession>
<gene>
    <name evidence="3" type="ORF">H2200_010112</name>
</gene>
<evidence type="ECO:0000256" key="1">
    <source>
        <dbReference type="ARBA" id="ARBA00011738"/>
    </source>
</evidence>
<dbReference type="SMART" id="SM00886">
    <property type="entry name" value="Dabb"/>
    <property type="match status" value="1"/>
</dbReference>
<dbReference type="PANTHER" id="PTHR33178">
    <property type="match status" value="1"/>
</dbReference>
<evidence type="ECO:0000313" key="3">
    <source>
        <dbReference type="EMBL" id="KAJ9605455.1"/>
    </source>
</evidence>